<sequence>MARISTDKKPEKVLDSSSSGKLITVIHDENIPSHVPRTKITIGRRWIKRPSAVGVSYDLGAMSIFGGIMATFKGTKELSHPEIHVIWHSYCPSETFQNNVIVSLSFNQAVNDEQKLIGQHISPMHMPVHHIFYPRQTIAVGVNSQFPWSVGFDIEDFAVKESFQIGKLEIFLRGYTADGTSYTQGKESELIMLAPTEDVVDGATRVSRPRIFGEDWMIGGYKLGSFKASDVLKVKMLQEEGVDIEALYLTKRLVPALKCLKNVTAQNVTRPEIRKAALGNLLRFLA</sequence>
<evidence type="ECO:0000313" key="1">
    <source>
        <dbReference type="EMBL" id="DAZ90748.1"/>
    </source>
</evidence>
<name>A0A9N7AAM8_9RHAB</name>
<accession>A0A9N7AAM8</accession>
<protein>
    <submittedName>
        <fullName evidence="1">Protein 3</fullName>
    </submittedName>
</protein>
<reference evidence="1" key="1">
    <citation type="journal article" date="2022" name="bioRxiv">
        <title>Unlocking the hidden genetic diversity of varicosaviruses, the neglected plant rhabdoviruses.</title>
        <authorList>
            <person name="Bejerman N."/>
            <person name="Dietzgen R.G."/>
            <person name="Debat H."/>
        </authorList>
    </citation>
    <scope>NUCLEOTIDE SEQUENCE</scope>
</reference>
<organism evidence="1">
    <name type="scientific">Luffa virus 1</name>
    <dbReference type="NCBI Taxonomy" id="2977973"/>
    <lineage>
        <taxon>Viruses</taxon>
        <taxon>Riboviria</taxon>
        <taxon>Orthornavirae</taxon>
        <taxon>Negarnaviricota</taxon>
        <taxon>Haploviricotina</taxon>
        <taxon>Monjiviricetes</taxon>
        <taxon>Mononegavirales</taxon>
        <taxon>Rhabdoviridae</taxon>
        <taxon>Betarhabdovirinae</taxon>
        <taxon>Varicosavirus</taxon>
        <taxon>Varicosavirus luffae</taxon>
    </lineage>
</organism>
<proteinExistence type="predicted"/>
<dbReference type="EMBL" id="BK061781">
    <property type="protein sequence ID" value="DAZ90748.1"/>
    <property type="molecule type" value="Viral_cRNA"/>
</dbReference>